<dbReference type="InterPro" id="IPR044946">
    <property type="entry name" value="Restrct_endonuc_typeI_TRD_sf"/>
</dbReference>
<organism evidence="5 6">
    <name type="scientific">Pseudomonas moraviensis</name>
    <dbReference type="NCBI Taxonomy" id="321662"/>
    <lineage>
        <taxon>Bacteria</taxon>
        <taxon>Pseudomonadati</taxon>
        <taxon>Pseudomonadota</taxon>
        <taxon>Gammaproteobacteria</taxon>
        <taxon>Pseudomonadales</taxon>
        <taxon>Pseudomonadaceae</taxon>
        <taxon>Pseudomonas</taxon>
    </lineage>
</organism>
<dbReference type="AlphaFoldDB" id="A0A423NJ53"/>
<proteinExistence type="inferred from homology"/>
<keyword evidence="3" id="KW-0238">DNA-binding</keyword>
<comment type="similarity">
    <text evidence="1">Belongs to the type-I restriction system S methylase family.</text>
</comment>
<accession>A0A423NJ53</accession>
<protein>
    <recommendedName>
        <fullName evidence="4">Type I restriction modification DNA specificity domain-containing protein</fullName>
    </recommendedName>
</protein>
<evidence type="ECO:0000259" key="4">
    <source>
        <dbReference type="Pfam" id="PF01420"/>
    </source>
</evidence>
<gene>
    <name evidence="5" type="ORF">BK674_20490</name>
</gene>
<name>A0A423NJ53_9PSED</name>
<feature type="domain" description="Type I restriction modification DNA specificity" evidence="4">
    <location>
        <begin position="204"/>
        <end position="371"/>
    </location>
</feature>
<dbReference type="Gene3D" id="3.90.220.20">
    <property type="entry name" value="DNA methylase specificity domains"/>
    <property type="match status" value="2"/>
</dbReference>
<dbReference type="EMBL" id="MOCA01000007">
    <property type="protein sequence ID" value="RON98299.1"/>
    <property type="molecule type" value="Genomic_DNA"/>
</dbReference>
<sequence>MSKQEEKGLVPERRFPEFKDDQEWKVKSFNELFTIGNGRDYKHLSSGDIPVYGSGGYMLSVNDYLHNGESVCIGRKGTINNPIFLTGKFWTVDTLFYTHSFNDCLPRFIYSIFQKIDWLKHNEAGGVPSLSKNNIIKIKVAIPELKEQQKIADFITSADELITVQTQKLDALRAYKKGLMQQLFPSEGKTLPKRRFPEFQDAPEWKEKRLGDIGKVRMCKRIFKEQTSPRGDIPFYKIGTFGGVPDAYISSEIFENYRNNFPFPKIGAVLISAAGTIGRTVIYKGELAYFQDSNIVWLDNNENLITDNFLFYLYQLINWVPSVGAIQRLYNDNILGAKVKFPSILEQQKISDCLASLDELIFNQAKKIETLNAHKRCLMQQIFPSIDEVSE</sequence>
<dbReference type="InterPro" id="IPR052021">
    <property type="entry name" value="Type-I_RS_S_subunit"/>
</dbReference>
<comment type="caution">
    <text evidence="5">The sequence shown here is derived from an EMBL/GenBank/DDBJ whole genome shotgun (WGS) entry which is preliminary data.</text>
</comment>
<dbReference type="SUPFAM" id="SSF116734">
    <property type="entry name" value="DNA methylase specificity domain"/>
    <property type="match status" value="2"/>
</dbReference>
<dbReference type="CDD" id="cd17292">
    <property type="entry name" value="RMtype1_S_LlaA17I_TRD2-CR2_like"/>
    <property type="match status" value="1"/>
</dbReference>
<evidence type="ECO:0000313" key="6">
    <source>
        <dbReference type="Proteomes" id="UP000284207"/>
    </source>
</evidence>
<dbReference type="PANTHER" id="PTHR30408">
    <property type="entry name" value="TYPE-1 RESTRICTION ENZYME ECOKI SPECIFICITY PROTEIN"/>
    <property type="match status" value="1"/>
</dbReference>
<dbReference type="Proteomes" id="UP000284207">
    <property type="component" value="Unassembled WGS sequence"/>
</dbReference>
<dbReference type="Pfam" id="PF01420">
    <property type="entry name" value="Methylase_S"/>
    <property type="match status" value="2"/>
</dbReference>
<dbReference type="GO" id="GO:0009307">
    <property type="term" value="P:DNA restriction-modification system"/>
    <property type="evidence" value="ECO:0007669"/>
    <property type="project" value="UniProtKB-KW"/>
</dbReference>
<dbReference type="InterPro" id="IPR000055">
    <property type="entry name" value="Restrct_endonuc_typeI_TRD"/>
</dbReference>
<evidence type="ECO:0000313" key="5">
    <source>
        <dbReference type="EMBL" id="RON98299.1"/>
    </source>
</evidence>
<dbReference type="Gene3D" id="1.10.287.1120">
    <property type="entry name" value="Bipartite methylase S protein"/>
    <property type="match status" value="2"/>
</dbReference>
<dbReference type="GO" id="GO:0003677">
    <property type="term" value="F:DNA binding"/>
    <property type="evidence" value="ECO:0007669"/>
    <property type="project" value="UniProtKB-KW"/>
</dbReference>
<dbReference type="RefSeq" id="WP_123419721.1">
    <property type="nucleotide sequence ID" value="NZ_MOCA01000007.1"/>
</dbReference>
<keyword evidence="2" id="KW-0680">Restriction system</keyword>
<dbReference type="PANTHER" id="PTHR30408:SF12">
    <property type="entry name" value="TYPE I RESTRICTION ENZYME MJAVIII SPECIFICITY SUBUNIT"/>
    <property type="match status" value="1"/>
</dbReference>
<evidence type="ECO:0000256" key="1">
    <source>
        <dbReference type="ARBA" id="ARBA00010923"/>
    </source>
</evidence>
<feature type="domain" description="Type I restriction modification DNA specificity" evidence="4">
    <location>
        <begin position="23"/>
        <end position="172"/>
    </location>
</feature>
<evidence type="ECO:0000256" key="3">
    <source>
        <dbReference type="ARBA" id="ARBA00023125"/>
    </source>
</evidence>
<evidence type="ECO:0000256" key="2">
    <source>
        <dbReference type="ARBA" id="ARBA00022747"/>
    </source>
</evidence>
<reference evidence="5 6" key="1">
    <citation type="submission" date="2016-10" db="EMBL/GenBank/DDBJ databases">
        <title>Comparative genome analysis of multiple Pseudomonas spp. focuses on biocontrol and plant growth promoting traits.</title>
        <authorList>
            <person name="Tao X.-Y."/>
            <person name="Taylor C.G."/>
        </authorList>
    </citation>
    <scope>NUCLEOTIDE SEQUENCE [LARGE SCALE GENOMIC DNA]</scope>
    <source>
        <strain evidence="5 6">36B3</strain>
    </source>
</reference>
<dbReference type="CDD" id="cd17288">
    <property type="entry name" value="RMtype1_S_LlaAI06ORF1089P_TRD1-CR1_like"/>
    <property type="match status" value="1"/>
</dbReference>